<reference evidence="2" key="2">
    <citation type="journal article" date="2022" name="Hortic Res">
        <title>The genome of Dioscorea zingiberensis sheds light on the biosynthesis, origin and evolution of the medicinally important diosgenin saponins.</title>
        <authorList>
            <person name="Li Y."/>
            <person name="Tan C."/>
            <person name="Li Z."/>
            <person name="Guo J."/>
            <person name="Li S."/>
            <person name="Chen X."/>
            <person name="Wang C."/>
            <person name="Dai X."/>
            <person name="Yang H."/>
            <person name="Song W."/>
            <person name="Hou L."/>
            <person name="Xu J."/>
            <person name="Tong Z."/>
            <person name="Xu A."/>
            <person name="Yuan X."/>
            <person name="Wang W."/>
            <person name="Yang Q."/>
            <person name="Chen L."/>
            <person name="Sun Z."/>
            <person name="Wang K."/>
            <person name="Pan B."/>
            <person name="Chen J."/>
            <person name="Bao Y."/>
            <person name="Liu F."/>
            <person name="Qi X."/>
            <person name="Gang D.R."/>
            <person name="Wen J."/>
            <person name="Li J."/>
        </authorList>
    </citation>
    <scope>NUCLEOTIDE SEQUENCE</scope>
    <source>
        <strain evidence="2">Dzin_1.0</strain>
    </source>
</reference>
<dbReference type="PANTHER" id="PTHR43337">
    <property type="entry name" value="XANTHINE/URACIL PERMEASE C887.17-RELATED"/>
    <property type="match status" value="1"/>
</dbReference>
<dbReference type="OrthoDB" id="431212at2759"/>
<dbReference type="AlphaFoldDB" id="A0A9D5CRP9"/>
<organism evidence="2 3">
    <name type="scientific">Dioscorea zingiberensis</name>
    <dbReference type="NCBI Taxonomy" id="325984"/>
    <lineage>
        <taxon>Eukaryota</taxon>
        <taxon>Viridiplantae</taxon>
        <taxon>Streptophyta</taxon>
        <taxon>Embryophyta</taxon>
        <taxon>Tracheophyta</taxon>
        <taxon>Spermatophyta</taxon>
        <taxon>Magnoliopsida</taxon>
        <taxon>Liliopsida</taxon>
        <taxon>Dioscoreales</taxon>
        <taxon>Dioscoreaceae</taxon>
        <taxon>Dioscorea</taxon>
    </lineage>
</organism>
<dbReference type="EMBL" id="JAGGNH010000003">
    <property type="protein sequence ID" value="KAJ0977307.1"/>
    <property type="molecule type" value="Genomic_DNA"/>
</dbReference>
<protein>
    <submittedName>
        <fullName evidence="2">Uncharacterized protein</fullName>
    </submittedName>
</protein>
<accession>A0A9D5CRP9</accession>
<evidence type="ECO:0000256" key="1">
    <source>
        <dbReference type="ARBA" id="ARBA00022448"/>
    </source>
</evidence>
<evidence type="ECO:0000313" key="2">
    <source>
        <dbReference type="EMBL" id="KAJ0977307.1"/>
    </source>
</evidence>
<name>A0A9D5CRP9_9LILI</name>
<dbReference type="GO" id="GO:0015853">
    <property type="term" value="P:adenine transport"/>
    <property type="evidence" value="ECO:0007669"/>
    <property type="project" value="TreeGrafter"/>
</dbReference>
<dbReference type="GO" id="GO:0015854">
    <property type="term" value="P:guanine transport"/>
    <property type="evidence" value="ECO:0007669"/>
    <property type="project" value="TreeGrafter"/>
</dbReference>
<dbReference type="InterPro" id="IPR045018">
    <property type="entry name" value="Azg-like"/>
</dbReference>
<dbReference type="InterPro" id="IPR032675">
    <property type="entry name" value="LRR_dom_sf"/>
</dbReference>
<dbReference type="Gene3D" id="3.80.10.10">
    <property type="entry name" value="Ribonuclease Inhibitor"/>
    <property type="match status" value="1"/>
</dbReference>
<keyword evidence="1" id="KW-0813">Transport</keyword>
<proteinExistence type="predicted"/>
<sequence length="252" mass="28593">MRSPTFWLGAGGFLITTIGLARNVKGSMIYGIVVVTLVSWFRNTSVTMFPNTPLGDANYDYFKRVFDFHTIKSTAGIISFKDFNRSEVWVALITLALRRRARHHRSHVFHGGALAGSPTTTEGLKVSTERSWWTPARPSYPDDLHDLTWESDLSRRQNYLVGMADKEQKELILLSFCLEAVILDVFRSMSHNGEWEYEDGDPCTPVNWEWVKCSNSTPPRITKIALSGKDLNGTIPSEIKQLDQLTELYAML</sequence>
<dbReference type="GO" id="GO:0005345">
    <property type="term" value="F:purine nucleobase transmembrane transporter activity"/>
    <property type="evidence" value="ECO:0007669"/>
    <property type="project" value="TreeGrafter"/>
</dbReference>
<gene>
    <name evidence="2" type="ORF">J5N97_012781</name>
</gene>
<reference evidence="2" key="1">
    <citation type="submission" date="2021-03" db="EMBL/GenBank/DDBJ databases">
        <authorList>
            <person name="Li Z."/>
            <person name="Yang C."/>
        </authorList>
    </citation>
    <scope>NUCLEOTIDE SEQUENCE</scope>
    <source>
        <strain evidence="2">Dzin_1.0</strain>
        <tissue evidence="2">Leaf</tissue>
    </source>
</reference>
<keyword evidence="3" id="KW-1185">Reference proteome</keyword>
<evidence type="ECO:0000313" key="3">
    <source>
        <dbReference type="Proteomes" id="UP001085076"/>
    </source>
</evidence>
<dbReference type="PANTHER" id="PTHR43337:SF13">
    <property type="entry name" value="ADENINE_GUANINE PERMEASE AZG2"/>
    <property type="match status" value="1"/>
</dbReference>
<dbReference type="GO" id="GO:0005886">
    <property type="term" value="C:plasma membrane"/>
    <property type="evidence" value="ECO:0007669"/>
    <property type="project" value="TreeGrafter"/>
</dbReference>
<comment type="caution">
    <text evidence="2">The sequence shown here is derived from an EMBL/GenBank/DDBJ whole genome shotgun (WGS) entry which is preliminary data.</text>
</comment>
<dbReference type="Proteomes" id="UP001085076">
    <property type="component" value="Miscellaneous, Linkage group lg03"/>
</dbReference>